<organism evidence="1 2">
    <name type="scientific">Clostridium manihotivorum</name>
    <dbReference type="NCBI Taxonomy" id="2320868"/>
    <lineage>
        <taxon>Bacteria</taxon>
        <taxon>Bacillati</taxon>
        <taxon>Bacillota</taxon>
        <taxon>Clostridia</taxon>
        <taxon>Eubacteriales</taxon>
        <taxon>Clostridiaceae</taxon>
        <taxon>Clostridium</taxon>
    </lineage>
</organism>
<evidence type="ECO:0008006" key="3">
    <source>
        <dbReference type="Google" id="ProtNLM"/>
    </source>
</evidence>
<dbReference type="AlphaFoldDB" id="A0A3R5UFG3"/>
<accession>A0A3R5UFG3</accession>
<name>A0A3R5UFG3_9CLOT</name>
<dbReference type="RefSeq" id="WP_128213131.1">
    <property type="nucleotide sequence ID" value="NZ_CP025746.1"/>
</dbReference>
<evidence type="ECO:0000313" key="2">
    <source>
        <dbReference type="Proteomes" id="UP000286268"/>
    </source>
</evidence>
<dbReference type="SUPFAM" id="SSF53474">
    <property type="entry name" value="alpha/beta-Hydrolases"/>
    <property type="match status" value="1"/>
</dbReference>
<dbReference type="InterPro" id="IPR029058">
    <property type="entry name" value="AB_hydrolase_fold"/>
</dbReference>
<reference evidence="1 2" key="1">
    <citation type="submission" date="2018-01" db="EMBL/GenBank/DDBJ databases">
        <title>Genome Sequencing and Assembly of Anaerobacter polyendosporus strain CT4.</title>
        <authorList>
            <person name="Tachaapaikoon C."/>
            <person name="Sutheeworapong S."/>
            <person name="Jenjaroenpun P."/>
            <person name="Wongsurawat T."/>
            <person name="Nookeaw I."/>
            <person name="Cheawchanlertfa P."/>
            <person name="Kosugi A."/>
            <person name="Cheevadhanarak S."/>
            <person name="Ratanakhanokchai K."/>
        </authorList>
    </citation>
    <scope>NUCLEOTIDE SEQUENCE [LARGE SCALE GENOMIC DNA]</scope>
    <source>
        <strain evidence="1 2">CT4</strain>
    </source>
</reference>
<gene>
    <name evidence="1" type="ORF">C1I91_12235</name>
</gene>
<dbReference type="Proteomes" id="UP000286268">
    <property type="component" value="Chromosome"/>
</dbReference>
<sequence length="249" mass="27804">MEGNLIKKTVDNNGVEIEYYVNNKVNDKATVIISMGVWEPAARALPLISRLLGRHCIAISYRGRGSSSTPISGFDWLQHSSDLSSVLKNEITNRPVFLGFSKGVSYMLGYISSNLSEPSGIIIIDYPAIHCKAAKGYAQFWSNTEYNGSKMGSYITSHALEGIESESTYKEFYTALSKIKCPVLILRGTNPDSSIPSNLTDEDIFKYKDSIKNLEIIEFHYSGHMILDEELGKTCKYIDNFLKLVDSNK</sequence>
<evidence type="ECO:0000313" key="1">
    <source>
        <dbReference type="EMBL" id="QAA32344.1"/>
    </source>
</evidence>
<dbReference type="KEGG" id="cmah:C1I91_12235"/>
<dbReference type="OrthoDB" id="9775557at2"/>
<keyword evidence="2" id="KW-1185">Reference proteome</keyword>
<protein>
    <recommendedName>
        <fullName evidence="3">Alpha/beta hydrolase family protein</fullName>
    </recommendedName>
</protein>
<proteinExistence type="predicted"/>
<dbReference type="Gene3D" id="3.40.50.1820">
    <property type="entry name" value="alpha/beta hydrolase"/>
    <property type="match status" value="1"/>
</dbReference>
<dbReference type="EMBL" id="CP025746">
    <property type="protein sequence ID" value="QAA32344.1"/>
    <property type="molecule type" value="Genomic_DNA"/>
</dbReference>